<dbReference type="VEuPathDB" id="CryptoDB:Vbra_14985"/>
<evidence type="ECO:0000313" key="5">
    <source>
        <dbReference type="Proteomes" id="UP000041254"/>
    </source>
</evidence>
<accession>A0A0G4FBV8</accession>
<feature type="domain" description="Hikeshi-like C-terminal" evidence="3">
    <location>
        <begin position="120"/>
        <end position="170"/>
    </location>
</feature>
<dbReference type="InParanoid" id="A0A0G4FBV8"/>
<dbReference type="PANTHER" id="PTHR12925">
    <property type="entry name" value="HIKESHI FAMILY MEMBER"/>
    <property type="match status" value="1"/>
</dbReference>
<dbReference type="Proteomes" id="UP000041254">
    <property type="component" value="Unassembled WGS sequence"/>
</dbReference>
<sequence length="174" mass="19848">MFGLVVPKRPLHTSFVQEGETRWTTDIPSPHSIAEFVIFLMRALPSDSLGVGVYWSFPPFSSWEFIGVLTNSQPSELFDTGWALNPEVRGVPVVRLGLSVEEAGPLLEKLQTKPPLDTKREFAQKVALNLYRFIESFNQGMSDVIQCPQDVLDRWYRRFESRAAVDPLFVMRTE</sequence>
<dbReference type="PANTHER" id="PTHR12925:SF0">
    <property type="entry name" value="PROTEIN HIKESHI"/>
    <property type="match status" value="1"/>
</dbReference>
<dbReference type="AlphaFoldDB" id="A0A0G4FBV8"/>
<dbReference type="GO" id="GO:0005829">
    <property type="term" value="C:cytosol"/>
    <property type="evidence" value="ECO:0007669"/>
    <property type="project" value="TreeGrafter"/>
</dbReference>
<dbReference type="Pfam" id="PF21057">
    <property type="entry name" value="Hikeshi-like_C"/>
    <property type="match status" value="1"/>
</dbReference>
<dbReference type="OrthoDB" id="10248398at2759"/>
<protein>
    <submittedName>
        <fullName evidence="4">Uncharacterized protein</fullName>
    </submittedName>
</protein>
<dbReference type="InterPro" id="IPR008493">
    <property type="entry name" value="Hikeshi-like_N"/>
</dbReference>
<reference evidence="4 5" key="1">
    <citation type="submission" date="2014-11" db="EMBL/GenBank/DDBJ databases">
        <authorList>
            <person name="Zhu J."/>
            <person name="Qi W."/>
            <person name="Song R."/>
        </authorList>
    </citation>
    <scope>NUCLEOTIDE SEQUENCE [LARGE SCALE GENOMIC DNA]</scope>
</reference>
<dbReference type="PhylomeDB" id="A0A0G4FBV8"/>
<evidence type="ECO:0000259" key="2">
    <source>
        <dbReference type="Pfam" id="PF05603"/>
    </source>
</evidence>
<feature type="domain" description="Hikeshi-like N-terminal" evidence="2">
    <location>
        <begin position="5"/>
        <end position="78"/>
    </location>
</feature>
<proteinExistence type="inferred from homology"/>
<name>A0A0G4FBV8_VITBC</name>
<dbReference type="GO" id="GO:0061608">
    <property type="term" value="F:nuclear import signal receptor activity"/>
    <property type="evidence" value="ECO:0007669"/>
    <property type="project" value="TreeGrafter"/>
</dbReference>
<evidence type="ECO:0000259" key="3">
    <source>
        <dbReference type="Pfam" id="PF21057"/>
    </source>
</evidence>
<dbReference type="OMA" id="MPLLDQW"/>
<dbReference type="GO" id="GO:0006606">
    <property type="term" value="P:protein import into nucleus"/>
    <property type="evidence" value="ECO:0007669"/>
    <property type="project" value="TreeGrafter"/>
</dbReference>
<gene>
    <name evidence="4" type="ORF">Vbra_14985</name>
</gene>
<dbReference type="Pfam" id="PF05603">
    <property type="entry name" value="Hikeshi-like_N"/>
    <property type="match status" value="1"/>
</dbReference>
<evidence type="ECO:0000313" key="4">
    <source>
        <dbReference type="EMBL" id="CEM10702.1"/>
    </source>
</evidence>
<dbReference type="STRING" id="1169540.A0A0G4FBV8"/>
<dbReference type="GO" id="GO:0005634">
    <property type="term" value="C:nucleus"/>
    <property type="evidence" value="ECO:0007669"/>
    <property type="project" value="TreeGrafter"/>
</dbReference>
<dbReference type="EMBL" id="CDMY01000405">
    <property type="protein sequence ID" value="CEM10702.1"/>
    <property type="molecule type" value="Genomic_DNA"/>
</dbReference>
<dbReference type="InterPro" id="IPR031318">
    <property type="entry name" value="OPI10"/>
</dbReference>
<evidence type="ECO:0000256" key="1">
    <source>
        <dbReference type="ARBA" id="ARBA00006623"/>
    </source>
</evidence>
<comment type="similarity">
    <text evidence="1">Belongs to the OPI10 family.</text>
</comment>
<organism evidence="4 5">
    <name type="scientific">Vitrella brassicaformis (strain CCMP3155)</name>
    <dbReference type="NCBI Taxonomy" id="1169540"/>
    <lineage>
        <taxon>Eukaryota</taxon>
        <taxon>Sar</taxon>
        <taxon>Alveolata</taxon>
        <taxon>Colpodellida</taxon>
        <taxon>Vitrellaceae</taxon>
        <taxon>Vitrella</taxon>
    </lineage>
</organism>
<keyword evidence="5" id="KW-1185">Reference proteome</keyword>
<dbReference type="InterPro" id="IPR048364">
    <property type="entry name" value="Hikeshi-like_C"/>
</dbReference>